<dbReference type="GO" id="GO:0019216">
    <property type="term" value="P:regulation of lipid metabolic process"/>
    <property type="evidence" value="ECO:0007669"/>
    <property type="project" value="TreeGrafter"/>
</dbReference>
<dbReference type="Pfam" id="PF00144">
    <property type="entry name" value="Beta-lactamase"/>
    <property type="match status" value="1"/>
</dbReference>
<dbReference type="SUPFAM" id="SSF56601">
    <property type="entry name" value="beta-lactamase/transpeptidase-like"/>
    <property type="match status" value="1"/>
</dbReference>
<comment type="caution">
    <text evidence="2">The sequence shown here is derived from an EMBL/GenBank/DDBJ whole genome shotgun (WGS) entry which is preliminary data.</text>
</comment>
<evidence type="ECO:0000259" key="1">
    <source>
        <dbReference type="Pfam" id="PF00144"/>
    </source>
</evidence>
<gene>
    <name evidence="2" type="ORF">DEA37_0001920</name>
</gene>
<reference evidence="2 3" key="1">
    <citation type="journal article" date="2019" name="Gigascience">
        <title>Whole-genome sequence of the oriental lung fluke Paragonimus westermani.</title>
        <authorList>
            <person name="Oey H."/>
            <person name="Zakrzewski M."/>
            <person name="Narain K."/>
            <person name="Devi K.R."/>
            <person name="Agatsuma T."/>
            <person name="Nawaratna S."/>
            <person name="Gobert G.N."/>
            <person name="Jones M.K."/>
            <person name="Ragan M.A."/>
            <person name="McManus D.P."/>
            <person name="Krause L."/>
        </authorList>
    </citation>
    <scope>NUCLEOTIDE SEQUENCE [LARGE SCALE GENOMIC DNA]</scope>
    <source>
        <strain evidence="2 3">IND2009</strain>
    </source>
</reference>
<dbReference type="InterPro" id="IPR012338">
    <property type="entry name" value="Beta-lactam/transpept-like"/>
</dbReference>
<accession>A0A5J4NI50</accession>
<name>A0A5J4NI50_9TREM</name>
<feature type="domain" description="Beta-lactamase-related" evidence="1">
    <location>
        <begin position="109"/>
        <end position="477"/>
    </location>
</feature>
<dbReference type="EMBL" id="QNGE01002785">
    <property type="protein sequence ID" value="KAA3674999.1"/>
    <property type="molecule type" value="Genomic_DNA"/>
</dbReference>
<dbReference type="Proteomes" id="UP000324629">
    <property type="component" value="Unassembled WGS sequence"/>
</dbReference>
<protein>
    <submittedName>
        <fullName evidence="2">Serine beta-lactamase-like protein LACTB, mitochondrial</fullName>
    </submittedName>
</protein>
<evidence type="ECO:0000313" key="3">
    <source>
        <dbReference type="Proteomes" id="UP000324629"/>
    </source>
</evidence>
<sequence length="505" mass="56306">MKFSVGLCSAVSAALKIAHVPSTNRVREDDRIDKGIRHDINICYDRISETIWRFKVGKNVITTACSRNVLDVLALRSRSHMQGKRFIVQVTNNLFRPTLLKLEKGWDFSYGFADIEQLVPTRPDTLFRIASISKGITSIIVGRLLEQTKLTLDDDVRSFVPEFPEKQVNGKHAKITVRSLMNHTSGIRSYIKSDKGKGQSDCPEMLLQTRYSSPLEACALFQNDPLVHAPAEKYTYSTYGFTLLSAVIERVCALSGPIFEPLPSTTVWGADAERGKSDIPEQARIDKQFGRLFTRLGMTHTCLEYHEKITQFRASQYRRNNKGVLENTPMIDNSYKWAGGGILSTAPDLIRLANHLAYAYLGCLPYSGVLRPDTLDELWTVSAVNPESRWQPGLGWFLSRRSGLPPSRRTSICPDRWYVMHTGGAVGGTTVLLLSLPCCRSTNGQTKHELVQQDKHNPDVIAQTSKLPPICVAVLTNLEDASGISDLAVSLVELVTDFALSFDVN</sequence>
<dbReference type="InterPro" id="IPR001466">
    <property type="entry name" value="Beta-lactam-related"/>
</dbReference>
<dbReference type="GO" id="GO:0005739">
    <property type="term" value="C:mitochondrion"/>
    <property type="evidence" value="ECO:0007669"/>
    <property type="project" value="TreeGrafter"/>
</dbReference>
<dbReference type="GO" id="GO:0008233">
    <property type="term" value="F:peptidase activity"/>
    <property type="evidence" value="ECO:0007669"/>
    <property type="project" value="TreeGrafter"/>
</dbReference>
<dbReference type="InterPro" id="IPR052794">
    <property type="entry name" value="Mito_Ser_Protease_LACTB"/>
</dbReference>
<dbReference type="PANTHER" id="PTHR46520:SF1">
    <property type="entry name" value="SERINE BETA-LACTAMASE-LIKE PROTEIN LACTB, MITOCHONDRIAL"/>
    <property type="match status" value="1"/>
</dbReference>
<dbReference type="GO" id="GO:0006508">
    <property type="term" value="P:proteolysis"/>
    <property type="evidence" value="ECO:0007669"/>
    <property type="project" value="TreeGrafter"/>
</dbReference>
<dbReference type="Gene3D" id="3.40.710.10">
    <property type="entry name" value="DD-peptidase/beta-lactamase superfamily"/>
    <property type="match status" value="2"/>
</dbReference>
<dbReference type="PANTHER" id="PTHR46520">
    <property type="entry name" value="SERINE BETA-LACTAMASE-LIKE PROTEIN LACTB, MITOCHONDRIAL"/>
    <property type="match status" value="1"/>
</dbReference>
<proteinExistence type="predicted"/>
<keyword evidence="3" id="KW-1185">Reference proteome</keyword>
<dbReference type="AlphaFoldDB" id="A0A5J4NI50"/>
<evidence type="ECO:0000313" key="2">
    <source>
        <dbReference type="EMBL" id="KAA3674999.1"/>
    </source>
</evidence>
<organism evidence="2 3">
    <name type="scientific">Paragonimus westermani</name>
    <dbReference type="NCBI Taxonomy" id="34504"/>
    <lineage>
        <taxon>Eukaryota</taxon>
        <taxon>Metazoa</taxon>
        <taxon>Spiralia</taxon>
        <taxon>Lophotrochozoa</taxon>
        <taxon>Platyhelminthes</taxon>
        <taxon>Trematoda</taxon>
        <taxon>Digenea</taxon>
        <taxon>Plagiorchiida</taxon>
        <taxon>Troglotremata</taxon>
        <taxon>Troglotrematidae</taxon>
        <taxon>Paragonimus</taxon>
    </lineage>
</organism>